<evidence type="ECO:0000256" key="8">
    <source>
        <dbReference type="SAM" id="SignalP"/>
    </source>
</evidence>
<feature type="transmembrane region" description="Helical" evidence="7">
    <location>
        <begin position="239"/>
        <end position="261"/>
    </location>
</feature>
<dbReference type="EMBL" id="CAXLJM020000148">
    <property type="protein sequence ID" value="CAL8142691.1"/>
    <property type="molecule type" value="Genomic_DNA"/>
</dbReference>
<accession>A0ABP1S375</accession>
<dbReference type="PANTHER" id="PTHR11506:SF35">
    <property type="entry name" value="LYSOSOME-ASSOCIATED MEMBRANE GLYCOPROTEIN 5"/>
    <property type="match status" value="1"/>
</dbReference>
<evidence type="ECO:0000256" key="1">
    <source>
        <dbReference type="ARBA" id="ARBA00004251"/>
    </source>
</evidence>
<evidence type="ECO:0000256" key="7">
    <source>
        <dbReference type="SAM" id="Phobius"/>
    </source>
</evidence>
<dbReference type="Gene3D" id="2.40.160.110">
    <property type="match status" value="1"/>
</dbReference>
<comment type="caution">
    <text evidence="9">The sequence shown here is derived from an EMBL/GenBank/DDBJ whole genome shotgun (WGS) entry which is preliminary data.</text>
</comment>
<keyword evidence="3 8" id="KW-0732">Signal</keyword>
<evidence type="ECO:0000256" key="3">
    <source>
        <dbReference type="ARBA" id="ARBA00022729"/>
    </source>
</evidence>
<organism evidence="9 10">
    <name type="scientific">Orchesella dallaii</name>
    <dbReference type="NCBI Taxonomy" id="48710"/>
    <lineage>
        <taxon>Eukaryota</taxon>
        <taxon>Metazoa</taxon>
        <taxon>Ecdysozoa</taxon>
        <taxon>Arthropoda</taxon>
        <taxon>Hexapoda</taxon>
        <taxon>Collembola</taxon>
        <taxon>Entomobryomorpha</taxon>
        <taxon>Entomobryoidea</taxon>
        <taxon>Orchesellidae</taxon>
        <taxon>Orchesellinae</taxon>
        <taxon>Orchesella</taxon>
    </lineage>
</organism>
<name>A0ABP1S375_9HEXA</name>
<evidence type="ECO:0000313" key="10">
    <source>
        <dbReference type="Proteomes" id="UP001642540"/>
    </source>
</evidence>
<keyword evidence="10" id="KW-1185">Reference proteome</keyword>
<evidence type="ECO:0000256" key="4">
    <source>
        <dbReference type="ARBA" id="ARBA00022989"/>
    </source>
</evidence>
<protein>
    <recommendedName>
        <fullName evidence="11">Lysosome-associated membrane glycoprotein 5</fullName>
    </recommendedName>
</protein>
<feature type="signal peptide" evidence="8">
    <location>
        <begin position="1"/>
        <end position="25"/>
    </location>
</feature>
<gene>
    <name evidence="9" type="ORF">ODALV1_LOCUS29127</name>
</gene>
<evidence type="ECO:0008006" key="11">
    <source>
        <dbReference type="Google" id="ProtNLM"/>
    </source>
</evidence>
<evidence type="ECO:0000256" key="6">
    <source>
        <dbReference type="ARBA" id="ARBA00023180"/>
    </source>
</evidence>
<reference evidence="9 10" key="1">
    <citation type="submission" date="2024-08" db="EMBL/GenBank/DDBJ databases">
        <authorList>
            <person name="Cucini C."/>
            <person name="Frati F."/>
        </authorList>
    </citation>
    <scope>NUCLEOTIDE SEQUENCE [LARGE SCALE GENOMIC DNA]</scope>
</reference>
<sequence>MYRLRGNVSLFKALILSYFVVQVVSEIDFEQPDYNIDEVKWGLTNTNKTNTCILLNGILQIIIPYNTVNAMRGLTILTVPRNASVSGSCGSFTENMTLSWFPKSGIDENDPPTNQHSLEFSFKKKGQVIGDPQGVMSEPYYELESLDGVFYAGEAEFPNFSHDKTEYIFRAANLGMLTAPVNLSYFCQSTQVVNSETDETTLVMTYLQAQAFHLGLSDTGPNGVDFGSRSYCPRDGFQMILTVVGCVMLMTLLGAAIFLVLSRRSRQGYVYL</sequence>
<evidence type="ECO:0000313" key="9">
    <source>
        <dbReference type="EMBL" id="CAL8142691.1"/>
    </source>
</evidence>
<dbReference type="Proteomes" id="UP001642540">
    <property type="component" value="Unassembled WGS sequence"/>
</dbReference>
<dbReference type="InterPro" id="IPR002000">
    <property type="entry name" value="Lysosome-assoc_membr_glycop"/>
</dbReference>
<keyword evidence="2 7" id="KW-0812">Transmembrane</keyword>
<evidence type="ECO:0000256" key="5">
    <source>
        <dbReference type="ARBA" id="ARBA00023136"/>
    </source>
</evidence>
<keyword evidence="5 7" id="KW-0472">Membrane</keyword>
<keyword evidence="6" id="KW-0325">Glycoprotein</keyword>
<feature type="chain" id="PRO_5047279441" description="Lysosome-associated membrane glycoprotein 5" evidence="8">
    <location>
        <begin position="26"/>
        <end position="272"/>
    </location>
</feature>
<proteinExistence type="predicted"/>
<comment type="subcellular location">
    <subcellularLocation>
        <location evidence="1">Cell membrane</location>
        <topology evidence="1">Single-pass type I membrane protein</topology>
    </subcellularLocation>
</comment>
<keyword evidence="4 7" id="KW-1133">Transmembrane helix</keyword>
<evidence type="ECO:0000256" key="2">
    <source>
        <dbReference type="ARBA" id="ARBA00022692"/>
    </source>
</evidence>
<dbReference type="PANTHER" id="PTHR11506">
    <property type="entry name" value="LYSOSOME-ASSOCIATED MEMBRANE GLYCOPROTEIN"/>
    <property type="match status" value="1"/>
</dbReference>